<dbReference type="OrthoDB" id="70823at2759"/>
<keyword evidence="8" id="KW-0732">Signal</keyword>
<dbReference type="STRING" id="47428.A0A284RBR4"/>
<dbReference type="UniPathway" id="UPA00002">
    <property type="reaction ID" value="UER00468"/>
</dbReference>
<accession>A0A284RBR4</accession>
<evidence type="ECO:0000256" key="7">
    <source>
        <dbReference type="ARBA" id="ARBA00048791"/>
    </source>
</evidence>
<dbReference type="EMBL" id="FUEG01000006">
    <property type="protein sequence ID" value="SJL06203.1"/>
    <property type="molecule type" value="Genomic_DNA"/>
</dbReference>
<evidence type="ECO:0000256" key="3">
    <source>
        <dbReference type="ARBA" id="ARBA00022490"/>
    </source>
</evidence>
<reference evidence="10" key="1">
    <citation type="journal article" date="2017" name="Nat. Ecol. Evol.">
        <title>Genome expansion and lineage-specific genetic innovations in the forest pathogenic fungi Armillaria.</title>
        <authorList>
            <person name="Sipos G."/>
            <person name="Prasanna A.N."/>
            <person name="Walter M.C."/>
            <person name="O'Connor E."/>
            <person name="Balint B."/>
            <person name="Krizsan K."/>
            <person name="Kiss B."/>
            <person name="Hess J."/>
            <person name="Varga T."/>
            <person name="Slot J."/>
            <person name="Riley R."/>
            <person name="Boka B."/>
            <person name="Rigling D."/>
            <person name="Barry K."/>
            <person name="Lee J."/>
            <person name="Mihaltcheva S."/>
            <person name="LaButti K."/>
            <person name="Lipzen A."/>
            <person name="Waldron R."/>
            <person name="Moloney N.M."/>
            <person name="Sperisen C."/>
            <person name="Kredics L."/>
            <person name="Vagvoelgyi C."/>
            <person name="Patrignani A."/>
            <person name="Fitzpatrick D."/>
            <person name="Nagy I."/>
            <person name="Doyle S."/>
            <person name="Anderson J.B."/>
            <person name="Grigoriev I.V."/>
            <person name="Gueldener U."/>
            <person name="Muensterkoetter M."/>
            <person name="Nagy L.G."/>
        </authorList>
    </citation>
    <scope>NUCLEOTIDE SEQUENCE [LARGE SCALE GENOMIC DNA]</scope>
    <source>
        <strain evidence="10">C18/9</strain>
    </source>
</reference>
<dbReference type="SUPFAM" id="SSF51569">
    <property type="entry name" value="Aldolase"/>
    <property type="match status" value="1"/>
</dbReference>
<dbReference type="Proteomes" id="UP000219338">
    <property type="component" value="Unassembled WGS sequence"/>
</dbReference>
<dbReference type="EC" id="4.1.2.4" evidence="2"/>
<dbReference type="InterPro" id="IPR002915">
    <property type="entry name" value="DeoC/FbaB/LacD_aldolase"/>
</dbReference>
<feature type="signal peptide" evidence="8">
    <location>
        <begin position="1"/>
        <end position="25"/>
    </location>
</feature>
<dbReference type="GO" id="GO:0046386">
    <property type="term" value="P:deoxyribose phosphate catabolic process"/>
    <property type="evidence" value="ECO:0007669"/>
    <property type="project" value="UniProtKB-UniPathway"/>
</dbReference>
<sequence>MSLPAEFWSGALLFIVNIPFSPSNAQYAPSPTLLSVNIDTQGFFSTRTCSTQPYGTTDTGMSKAVHSMSPQQLQDLALPHKNEQSEISCSFQNVLLINAMIQTNEEWAALISTKVSDVQKAGKPKVTLHVTSPNAEFARTIDHTLLKPDATPAQIDALCDETIKFKFKSCCVNGANIPQVTARLAGTSAIPCAVIGFPLGASKMEVKAFEASQAISDGAKEIDMVLNVGALKAGDYSLVFSDIRAVVLACGTTPLKVILETVFLTDEEIIAASFLAANAGATFVKTCTGFLGGGATARHVSLMRTAVAFMPGVQVKASAGIRNFEKCVEMLEAGADRIGTSSGVAIMGEGTSETGTY</sequence>
<dbReference type="SMART" id="SM01133">
    <property type="entry name" value="DeoC"/>
    <property type="match status" value="1"/>
</dbReference>
<name>A0A284RBR4_ARMOS</name>
<dbReference type="GO" id="GO:0016052">
    <property type="term" value="P:carbohydrate catabolic process"/>
    <property type="evidence" value="ECO:0007669"/>
    <property type="project" value="TreeGrafter"/>
</dbReference>
<evidence type="ECO:0000256" key="5">
    <source>
        <dbReference type="ARBA" id="ARBA00023270"/>
    </source>
</evidence>
<dbReference type="InterPro" id="IPR013785">
    <property type="entry name" value="Aldolase_TIM"/>
</dbReference>
<evidence type="ECO:0000313" key="9">
    <source>
        <dbReference type="EMBL" id="SJL06203.1"/>
    </source>
</evidence>
<dbReference type="HAMAP" id="MF_00114">
    <property type="entry name" value="DeoC_type1"/>
    <property type="match status" value="1"/>
</dbReference>
<keyword evidence="4" id="KW-0456">Lyase</keyword>
<evidence type="ECO:0000256" key="1">
    <source>
        <dbReference type="ARBA" id="ARBA00010936"/>
    </source>
</evidence>
<evidence type="ECO:0000313" key="10">
    <source>
        <dbReference type="Proteomes" id="UP000219338"/>
    </source>
</evidence>
<dbReference type="NCBIfam" id="TIGR00126">
    <property type="entry name" value="deoC"/>
    <property type="match status" value="1"/>
</dbReference>
<protein>
    <recommendedName>
        <fullName evidence="2">deoxyribose-phosphate aldolase</fullName>
        <ecNumber evidence="2">4.1.2.4</ecNumber>
    </recommendedName>
    <alternativeName>
        <fullName evidence="6">2-deoxy-D-ribose 5-phosphate aldolase</fullName>
    </alternativeName>
</protein>
<dbReference type="Pfam" id="PF01791">
    <property type="entry name" value="DeoC"/>
    <property type="match status" value="1"/>
</dbReference>
<keyword evidence="5" id="KW-0704">Schiff base</keyword>
<dbReference type="FunFam" id="3.20.20.70:FF:000044">
    <property type="entry name" value="Deoxyribose-phosphate aldolase"/>
    <property type="match status" value="1"/>
</dbReference>
<keyword evidence="10" id="KW-1185">Reference proteome</keyword>
<dbReference type="PANTHER" id="PTHR10889:SF1">
    <property type="entry name" value="DEOXYRIBOSE-PHOSPHATE ALDOLASE"/>
    <property type="match status" value="1"/>
</dbReference>
<dbReference type="GO" id="GO:0005737">
    <property type="term" value="C:cytoplasm"/>
    <property type="evidence" value="ECO:0007669"/>
    <property type="project" value="InterPro"/>
</dbReference>
<dbReference type="InterPro" id="IPR011343">
    <property type="entry name" value="DeoC"/>
</dbReference>
<dbReference type="GO" id="GO:0004139">
    <property type="term" value="F:deoxyribose-phosphate aldolase activity"/>
    <property type="evidence" value="ECO:0007669"/>
    <property type="project" value="UniProtKB-EC"/>
</dbReference>
<dbReference type="OMA" id="FKSCCIN"/>
<dbReference type="AlphaFoldDB" id="A0A284RBR4"/>
<proteinExistence type="inferred from homology"/>
<evidence type="ECO:0000256" key="8">
    <source>
        <dbReference type="SAM" id="SignalP"/>
    </source>
</evidence>
<feature type="chain" id="PRO_5013171028" description="deoxyribose-phosphate aldolase" evidence="8">
    <location>
        <begin position="26"/>
        <end position="357"/>
    </location>
</feature>
<evidence type="ECO:0000256" key="2">
    <source>
        <dbReference type="ARBA" id="ARBA00012515"/>
    </source>
</evidence>
<gene>
    <name evidence="9" type="ORF">ARMOST_09539</name>
</gene>
<organism evidence="9 10">
    <name type="scientific">Armillaria ostoyae</name>
    <name type="common">Armillaria root rot fungus</name>
    <dbReference type="NCBI Taxonomy" id="47428"/>
    <lineage>
        <taxon>Eukaryota</taxon>
        <taxon>Fungi</taxon>
        <taxon>Dikarya</taxon>
        <taxon>Basidiomycota</taxon>
        <taxon>Agaricomycotina</taxon>
        <taxon>Agaricomycetes</taxon>
        <taxon>Agaricomycetidae</taxon>
        <taxon>Agaricales</taxon>
        <taxon>Marasmiineae</taxon>
        <taxon>Physalacriaceae</taxon>
        <taxon>Armillaria</taxon>
    </lineage>
</organism>
<dbReference type="Gene3D" id="3.20.20.70">
    <property type="entry name" value="Aldolase class I"/>
    <property type="match status" value="1"/>
</dbReference>
<evidence type="ECO:0000256" key="4">
    <source>
        <dbReference type="ARBA" id="ARBA00023239"/>
    </source>
</evidence>
<comment type="similarity">
    <text evidence="1">Belongs to the DeoC/FbaB aldolase family. DeoC type 1 subfamily.</text>
</comment>
<comment type="catalytic activity">
    <reaction evidence="7">
        <text>2-deoxy-D-ribose 5-phosphate = D-glyceraldehyde 3-phosphate + acetaldehyde</text>
        <dbReference type="Rhea" id="RHEA:12821"/>
        <dbReference type="ChEBI" id="CHEBI:15343"/>
        <dbReference type="ChEBI" id="CHEBI:59776"/>
        <dbReference type="ChEBI" id="CHEBI:62877"/>
        <dbReference type="EC" id="4.1.2.4"/>
    </reaction>
</comment>
<dbReference type="PANTHER" id="PTHR10889">
    <property type="entry name" value="DEOXYRIBOSE-PHOSPHATE ALDOLASE"/>
    <property type="match status" value="1"/>
</dbReference>
<keyword evidence="3" id="KW-0963">Cytoplasm</keyword>
<dbReference type="GO" id="GO:0009264">
    <property type="term" value="P:deoxyribonucleotide catabolic process"/>
    <property type="evidence" value="ECO:0007669"/>
    <property type="project" value="InterPro"/>
</dbReference>
<dbReference type="CDD" id="cd00959">
    <property type="entry name" value="DeoC"/>
    <property type="match status" value="1"/>
</dbReference>
<evidence type="ECO:0000256" key="6">
    <source>
        <dbReference type="ARBA" id="ARBA00032755"/>
    </source>
</evidence>
<dbReference type="InterPro" id="IPR028581">
    <property type="entry name" value="DeoC_typeI"/>
</dbReference>